<feature type="transmembrane region" description="Helical" evidence="2">
    <location>
        <begin position="16"/>
        <end position="36"/>
    </location>
</feature>
<name>A0A0P0V0D7_ORYSJ</name>
<evidence type="ECO:0000256" key="2">
    <source>
        <dbReference type="SAM" id="Phobius"/>
    </source>
</evidence>
<feature type="compositionally biased region" description="Basic and acidic residues" evidence="1">
    <location>
        <begin position="122"/>
        <end position="133"/>
    </location>
</feature>
<reference evidence="4" key="2">
    <citation type="journal article" date="2008" name="Nucleic Acids Res.">
        <title>The rice annotation project database (RAP-DB): 2008 update.</title>
        <authorList>
            <consortium name="The rice annotation project (RAP)"/>
        </authorList>
    </citation>
    <scope>GENOME REANNOTATION</scope>
    <source>
        <strain evidence="4">cv. Nipponbare</strain>
    </source>
</reference>
<dbReference type="EMBL" id="AP002092">
    <property type="protein sequence ID" value="BAD73021.1"/>
    <property type="molecule type" value="Genomic_DNA"/>
</dbReference>
<evidence type="ECO:0000313" key="4">
    <source>
        <dbReference type="Proteomes" id="UP000000763"/>
    </source>
</evidence>
<keyword evidence="2" id="KW-1133">Transmembrane helix</keyword>
<reference evidence="4" key="1">
    <citation type="journal article" date="2005" name="Nature">
        <title>The map-based sequence of the rice genome.</title>
        <authorList>
            <consortium name="International rice genome sequencing project (IRGSP)"/>
            <person name="Matsumoto T."/>
            <person name="Wu J."/>
            <person name="Kanamori H."/>
            <person name="Katayose Y."/>
            <person name="Fujisawa M."/>
            <person name="Namiki N."/>
            <person name="Mizuno H."/>
            <person name="Yamamoto K."/>
            <person name="Antonio B.A."/>
            <person name="Baba T."/>
            <person name="Sakata K."/>
            <person name="Nagamura Y."/>
            <person name="Aoki H."/>
            <person name="Arikawa K."/>
            <person name="Arita K."/>
            <person name="Bito T."/>
            <person name="Chiden Y."/>
            <person name="Fujitsuka N."/>
            <person name="Fukunaka R."/>
            <person name="Hamada M."/>
            <person name="Harada C."/>
            <person name="Hayashi A."/>
            <person name="Hijishita S."/>
            <person name="Honda M."/>
            <person name="Hosokawa S."/>
            <person name="Ichikawa Y."/>
            <person name="Idonuma A."/>
            <person name="Iijima M."/>
            <person name="Ikeda M."/>
            <person name="Ikeno M."/>
            <person name="Ito K."/>
            <person name="Ito S."/>
            <person name="Ito T."/>
            <person name="Ito Y."/>
            <person name="Ito Y."/>
            <person name="Iwabuchi A."/>
            <person name="Kamiya K."/>
            <person name="Karasawa W."/>
            <person name="Kurita K."/>
            <person name="Katagiri S."/>
            <person name="Kikuta A."/>
            <person name="Kobayashi H."/>
            <person name="Kobayashi N."/>
            <person name="Machita K."/>
            <person name="Maehara T."/>
            <person name="Masukawa M."/>
            <person name="Mizubayashi T."/>
            <person name="Mukai Y."/>
            <person name="Nagasaki H."/>
            <person name="Nagata Y."/>
            <person name="Naito S."/>
            <person name="Nakashima M."/>
            <person name="Nakama Y."/>
            <person name="Nakamichi Y."/>
            <person name="Nakamura M."/>
            <person name="Meguro A."/>
            <person name="Negishi M."/>
            <person name="Ohta I."/>
            <person name="Ohta T."/>
            <person name="Okamoto M."/>
            <person name="Ono N."/>
            <person name="Saji S."/>
            <person name="Sakaguchi M."/>
            <person name="Sakai K."/>
            <person name="Shibata M."/>
            <person name="Shimokawa T."/>
            <person name="Song J."/>
            <person name="Takazaki Y."/>
            <person name="Terasawa K."/>
            <person name="Tsugane M."/>
            <person name="Tsuji K."/>
            <person name="Ueda S."/>
            <person name="Waki K."/>
            <person name="Yamagata H."/>
            <person name="Yamamoto M."/>
            <person name="Yamamoto S."/>
            <person name="Yamane H."/>
            <person name="Yoshiki S."/>
            <person name="Yoshihara R."/>
            <person name="Yukawa K."/>
            <person name="Zhong H."/>
            <person name="Yano M."/>
            <person name="Yuan Q."/>
            <person name="Ouyang S."/>
            <person name="Liu J."/>
            <person name="Jones K.M."/>
            <person name="Gansberger K."/>
            <person name="Moffat K."/>
            <person name="Hill J."/>
            <person name="Bera J."/>
            <person name="Fadrosh D."/>
            <person name="Jin S."/>
            <person name="Johri S."/>
            <person name="Kim M."/>
            <person name="Overton L."/>
            <person name="Reardon M."/>
            <person name="Tsitrin T."/>
            <person name="Vuong H."/>
            <person name="Weaver B."/>
            <person name="Ciecko A."/>
            <person name="Tallon L."/>
            <person name="Jackson J."/>
            <person name="Pai G."/>
            <person name="Aken S.V."/>
            <person name="Utterback T."/>
            <person name="Reidmuller S."/>
            <person name="Feldblyum T."/>
            <person name="Hsiao J."/>
            <person name="Zismann V."/>
            <person name="Iobst S."/>
            <person name="de Vazeille A.R."/>
            <person name="Buell C.R."/>
            <person name="Ying K."/>
            <person name="Li Y."/>
            <person name="Lu T."/>
            <person name="Huang Y."/>
            <person name="Zhao Q."/>
            <person name="Feng Q."/>
            <person name="Zhang L."/>
            <person name="Zhu J."/>
            <person name="Weng Q."/>
            <person name="Mu J."/>
            <person name="Lu Y."/>
            <person name="Fan D."/>
            <person name="Liu Y."/>
            <person name="Guan J."/>
            <person name="Zhang Y."/>
            <person name="Yu S."/>
            <person name="Liu X."/>
            <person name="Zhang Y."/>
            <person name="Hong G."/>
            <person name="Han B."/>
            <person name="Choisne N."/>
            <person name="Demange N."/>
            <person name="Orjeda G."/>
            <person name="Samain S."/>
            <person name="Cattolico L."/>
            <person name="Pelletier E."/>
            <person name="Couloux A."/>
            <person name="Segurens B."/>
            <person name="Wincker P."/>
            <person name="D'Hont A."/>
            <person name="Scarpelli C."/>
            <person name="Weissenbach J."/>
            <person name="Salanoubat M."/>
            <person name="Quetier F."/>
            <person name="Yu Y."/>
            <person name="Kim H.R."/>
            <person name="Rambo T."/>
            <person name="Currie J."/>
            <person name="Collura K."/>
            <person name="Luo M."/>
            <person name="Yang T."/>
            <person name="Ammiraju J.S.S."/>
            <person name="Engler F."/>
            <person name="Soderlund C."/>
            <person name="Wing R.A."/>
            <person name="Palmer L.E."/>
            <person name="de la Bastide M."/>
            <person name="Spiegel L."/>
            <person name="Nascimento L."/>
            <person name="Zutavern T."/>
            <person name="O'Shaughnessy A."/>
            <person name="Dike S."/>
            <person name="Dedhia N."/>
            <person name="Preston R."/>
            <person name="Balija V."/>
            <person name="McCombie W.R."/>
            <person name="Chow T."/>
            <person name="Chen H."/>
            <person name="Chung M."/>
            <person name="Chen C."/>
            <person name="Shaw J."/>
            <person name="Wu H."/>
            <person name="Hsiao K."/>
            <person name="Chao Y."/>
            <person name="Chu M."/>
            <person name="Cheng C."/>
            <person name="Hour A."/>
            <person name="Lee P."/>
            <person name="Lin S."/>
            <person name="Lin Y."/>
            <person name="Liou J."/>
            <person name="Liu S."/>
            <person name="Hsing Y."/>
            <person name="Raghuvanshi S."/>
            <person name="Mohanty A."/>
            <person name="Bharti A.K."/>
            <person name="Gaur A."/>
            <person name="Gupta V."/>
            <person name="Kumar D."/>
            <person name="Ravi V."/>
            <person name="Vij S."/>
            <person name="Kapur A."/>
            <person name="Khurana P."/>
            <person name="Khurana P."/>
            <person name="Khurana J.P."/>
            <person name="Tyagi A.K."/>
            <person name="Gaikwad K."/>
            <person name="Singh A."/>
            <person name="Dalal V."/>
            <person name="Srivastava S."/>
            <person name="Dixit A."/>
            <person name="Pal A.K."/>
            <person name="Ghazi I.A."/>
            <person name="Yadav M."/>
            <person name="Pandit A."/>
            <person name="Bhargava A."/>
            <person name="Sureshbabu K."/>
            <person name="Batra K."/>
            <person name="Sharma T.R."/>
            <person name="Mohapatra T."/>
            <person name="Singh N.K."/>
            <person name="Messing J."/>
            <person name="Nelson A.B."/>
            <person name="Fuks G."/>
            <person name="Kavchok S."/>
            <person name="Keizer G."/>
            <person name="Linton E."/>
            <person name="Llaca V."/>
            <person name="Song R."/>
            <person name="Tanyolac B."/>
            <person name="Young S."/>
            <person name="Ho-Il K."/>
            <person name="Hahn J.H."/>
            <person name="Sangsakoo G."/>
            <person name="Vanavichit A."/>
            <person name="de Mattos Luiz.A.T."/>
            <person name="Zimmer P.D."/>
            <person name="Malone G."/>
            <person name="Dellagostin O."/>
            <person name="de Oliveira A.C."/>
            <person name="Bevan M."/>
            <person name="Bancroft I."/>
            <person name="Minx P."/>
            <person name="Cordum H."/>
            <person name="Wilson R."/>
            <person name="Cheng Z."/>
            <person name="Jin W."/>
            <person name="Jiang J."/>
            <person name="Leong S.A."/>
            <person name="Iwama H."/>
            <person name="Gojobori T."/>
            <person name="Itoh T."/>
            <person name="Niimura Y."/>
            <person name="Fujii Y."/>
            <person name="Habara T."/>
            <person name="Sakai H."/>
            <person name="Sato Y."/>
            <person name="Wilson G."/>
            <person name="Kumar K."/>
            <person name="McCouch S."/>
            <person name="Juretic N."/>
            <person name="Hoen D."/>
            <person name="Wright S."/>
            <person name="Bruskiewich R."/>
            <person name="Bureau T."/>
            <person name="Miyao A."/>
            <person name="Hirochika H."/>
            <person name="Nishikawa T."/>
            <person name="Kadowaki K."/>
            <person name="Sugiura M."/>
            <person name="Burr B."/>
            <person name="Sasaki T."/>
        </authorList>
    </citation>
    <scope>NUCLEOTIDE SEQUENCE [LARGE SCALE GENOMIC DNA]</scope>
    <source>
        <strain evidence="4">cv. Nipponbare</strain>
    </source>
</reference>
<accession>A0A0P0V0D7</accession>
<gene>
    <name evidence="3" type="ORF">P0031E09.6</name>
</gene>
<dbReference type="AlphaFoldDB" id="A0A0P0V0D7"/>
<organism evidence="3 4">
    <name type="scientific">Oryza sativa subsp. japonica</name>
    <name type="common">Rice</name>
    <dbReference type="NCBI Taxonomy" id="39947"/>
    <lineage>
        <taxon>Eukaryota</taxon>
        <taxon>Viridiplantae</taxon>
        <taxon>Streptophyta</taxon>
        <taxon>Embryophyta</taxon>
        <taxon>Tracheophyta</taxon>
        <taxon>Spermatophyta</taxon>
        <taxon>Magnoliopsida</taxon>
        <taxon>Liliopsida</taxon>
        <taxon>Poales</taxon>
        <taxon>Poaceae</taxon>
        <taxon>BOP clade</taxon>
        <taxon>Oryzoideae</taxon>
        <taxon>Oryzeae</taxon>
        <taxon>Oryzinae</taxon>
        <taxon>Oryza</taxon>
        <taxon>Oryza sativa</taxon>
    </lineage>
</organism>
<evidence type="ECO:0000313" key="3">
    <source>
        <dbReference type="EMBL" id="BAD73021.1"/>
    </source>
</evidence>
<feature type="region of interest" description="Disordered" evidence="1">
    <location>
        <begin position="114"/>
        <end position="133"/>
    </location>
</feature>
<keyword evidence="2" id="KW-0472">Membrane</keyword>
<evidence type="ECO:0000256" key="1">
    <source>
        <dbReference type="SAM" id="MobiDB-lite"/>
    </source>
</evidence>
<dbReference type="Proteomes" id="UP000000763">
    <property type="component" value="Chromosome 1"/>
</dbReference>
<proteinExistence type="predicted"/>
<keyword evidence="2" id="KW-0812">Transmembrane</keyword>
<sequence>MHGATAVDHHESPVELLVAAVWGEVVGMWIVSCGLVSGKARPSRAVAVGRWVCVVDELWWPNDFGNRRKIKDKHFGPFDSDDGDFGGEGNGRECGAFLYVGCGQGKALEMGIEVENGGSSHRAQEGREKKRGK</sequence>
<protein>
    <submittedName>
        <fullName evidence="3">Uncharacterized protein</fullName>
    </submittedName>
</protein>